<keyword evidence="8" id="KW-1185">Reference proteome</keyword>
<feature type="domain" description="RDD" evidence="6">
    <location>
        <begin position="25"/>
        <end position="140"/>
    </location>
</feature>
<dbReference type="InterPro" id="IPR010432">
    <property type="entry name" value="RDD"/>
</dbReference>
<keyword evidence="2 5" id="KW-0812">Transmembrane</keyword>
<evidence type="ECO:0000256" key="2">
    <source>
        <dbReference type="ARBA" id="ARBA00022692"/>
    </source>
</evidence>
<evidence type="ECO:0000313" key="8">
    <source>
        <dbReference type="Proteomes" id="UP000199093"/>
    </source>
</evidence>
<evidence type="ECO:0000256" key="1">
    <source>
        <dbReference type="ARBA" id="ARBA00004141"/>
    </source>
</evidence>
<evidence type="ECO:0000256" key="4">
    <source>
        <dbReference type="ARBA" id="ARBA00023136"/>
    </source>
</evidence>
<feature type="transmembrane region" description="Helical" evidence="5">
    <location>
        <begin position="66"/>
        <end position="86"/>
    </location>
</feature>
<keyword evidence="4 5" id="KW-0472">Membrane</keyword>
<dbReference type="GO" id="GO:0016020">
    <property type="term" value="C:membrane"/>
    <property type="evidence" value="ECO:0007669"/>
    <property type="project" value="UniProtKB-SubCell"/>
</dbReference>
<sequence>MYFDQTHSQLPDPVRQREFYDSVALKRGLAWLIDTVIVAGLVLVALVFTAFLGLFVFFALWLVISFGYRVATIASGSATWGMRLMAIELRDWRGQRLGAGQALLHTLGYTLSVSMAPLQVVSIVCMLATERGQGLTDLALGTAALNRRALD</sequence>
<evidence type="ECO:0000256" key="5">
    <source>
        <dbReference type="SAM" id="Phobius"/>
    </source>
</evidence>
<evidence type="ECO:0000256" key="3">
    <source>
        <dbReference type="ARBA" id="ARBA00022989"/>
    </source>
</evidence>
<reference evidence="7 8" key="1">
    <citation type="submission" date="2016-10" db="EMBL/GenBank/DDBJ databases">
        <authorList>
            <person name="de Groot N.N."/>
        </authorList>
    </citation>
    <scope>NUCLEOTIDE SEQUENCE [LARGE SCALE GENOMIC DNA]</scope>
    <source>
        <strain evidence="7 8">DSM 26424</strain>
    </source>
</reference>
<dbReference type="Proteomes" id="UP000199093">
    <property type="component" value="Unassembled WGS sequence"/>
</dbReference>
<feature type="transmembrane region" description="Helical" evidence="5">
    <location>
        <begin position="107"/>
        <end position="129"/>
    </location>
</feature>
<dbReference type="OrthoDB" id="7270324at2"/>
<dbReference type="STRING" id="555512.SAMN04487993_100316"/>
<comment type="subcellular location">
    <subcellularLocation>
        <location evidence="1">Membrane</location>
        <topology evidence="1">Multi-pass membrane protein</topology>
    </subcellularLocation>
</comment>
<dbReference type="RefSeq" id="WP_089844142.1">
    <property type="nucleotide sequence ID" value="NZ_FNEJ01000003.1"/>
</dbReference>
<gene>
    <name evidence="7" type="ORF">SAMN04487993_100316</name>
</gene>
<dbReference type="Pfam" id="PF06271">
    <property type="entry name" value="RDD"/>
    <property type="match status" value="1"/>
</dbReference>
<protein>
    <submittedName>
        <fullName evidence="7">RDD family protein</fullName>
    </submittedName>
</protein>
<organism evidence="7 8">
    <name type="scientific">Salipiger marinus</name>
    <dbReference type="NCBI Taxonomy" id="555512"/>
    <lineage>
        <taxon>Bacteria</taxon>
        <taxon>Pseudomonadati</taxon>
        <taxon>Pseudomonadota</taxon>
        <taxon>Alphaproteobacteria</taxon>
        <taxon>Rhodobacterales</taxon>
        <taxon>Roseobacteraceae</taxon>
        <taxon>Salipiger</taxon>
    </lineage>
</organism>
<feature type="transmembrane region" description="Helical" evidence="5">
    <location>
        <begin position="36"/>
        <end position="60"/>
    </location>
</feature>
<evidence type="ECO:0000313" key="7">
    <source>
        <dbReference type="EMBL" id="SDI29538.1"/>
    </source>
</evidence>
<dbReference type="EMBL" id="FNEJ01000003">
    <property type="protein sequence ID" value="SDI29538.1"/>
    <property type="molecule type" value="Genomic_DNA"/>
</dbReference>
<proteinExistence type="predicted"/>
<name>A0A1G8JE50_9RHOB</name>
<evidence type="ECO:0000259" key="6">
    <source>
        <dbReference type="Pfam" id="PF06271"/>
    </source>
</evidence>
<dbReference type="AlphaFoldDB" id="A0A1G8JE50"/>
<accession>A0A1G8JE50</accession>
<keyword evidence="3 5" id="KW-1133">Transmembrane helix</keyword>